<dbReference type="GO" id="GO:0004222">
    <property type="term" value="F:metalloendopeptidase activity"/>
    <property type="evidence" value="ECO:0007669"/>
    <property type="project" value="TreeGrafter"/>
</dbReference>
<dbReference type="AlphaFoldDB" id="A0A9D0Z483"/>
<evidence type="ECO:0000256" key="3">
    <source>
        <dbReference type="SAM" id="MobiDB-lite"/>
    </source>
</evidence>
<dbReference type="Pfam" id="PF24568">
    <property type="entry name" value="CC_PcsB"/>
    <property type="match status" value="1"/>
</dbReference>
<comment type="caution">
    <text evidence="6">The sequence shown here is derived from an EMBL/GenBank/DDBJ whole genome shotgun (WGS) entry which is preliminary data.</text>
</comment>
<dbReference type="SUPFAM" id="SSF51261">
    <property type="entry name" value="Duplicated hybrid motif"/>
    <property type="match status" value="1"/>
</dbReference>
<evidence type="ECO:0000313" key="6">
    <source>
        <dbReference type="EMBL" id="HIQ68694.1"/>
    </source>
</evidence>
<evidence type="ECO:0000313" key="7">
    <source>
        <dbReference type="Proteomes" id="UP000886796"/>
    </source>
</evidence>
<sequence>MKKSITRLFVGLLALVLVGNVLIGSHQPKADNISTLEEQIAELESKKADLQAQREQLQAGLSEQSSKLDALIAEKSVLEQEIFLLGQQEDTINEQISAYNLLIADKQEELDAAKAKLNDLQVQNRERIRAMEKDNGLSYWSVLFRASSFTELLDQMRMISQIHQGDQDCLDALEAASQEVEAATQALTTEREAAEATRQELTTTQAELEEKQKKSMETLEELLALGDEYRKAIEETENNMDGILAEIDDAQAQLDWEKYQEWLSTSVPETTPPTEAPTLSPEPTQGTEPTQKPTEPSEPDEGGSSGGSNPGGWVVPVDYVYISSPFGTRVHPITGVVTTHYGVDLAAYLGNPIYATRSGVVTQATYGASGGYYVYIDHGDGFTSIYLHMTHYIVSAGDYVEAGQVIGYCGSTGASTGPHLHFGLIYNGAYVDPTKYVNLH</sequence>
<proteinExistence type="predicted"/>
<evidence type="ECO:0000256" key="2">
    <source>
        <dbReference type="SAM" id="Coils"/>
    </source>
</evidence>
<dbReference type="Pfam" id="PF01551">
    <property type="entry name" value="Peptidase_M23"/>
    <property type="match status" value="1"/>
</dbReference>
<dbReference type="Gene3D" id="6.10.250.3150">
    <property type="match status" value="1"/>
</dbReference>
<dbReference type="Proteomes" id="UP000886796">
    <property type="component" value="Unassembled WGS sequence"/>
</dbReference>
<feature type="coiled-coil region" evidence="2">
    <location>
        <begin position="170"/>
        <end position="253"/>
    </location>
</feature>
<keyword evidence="1" id="KW-0732">Signal</keyword>
<evidence type="ECO:0000256" key="1">
    <source>
        <dbReference type="ARBA" id="ARBA00022729"/>
    </source>
</evidence>
<dbReference type="CDD" id="cd12797">
    <property type="entry name" value="M23_peptidase"/>
    <property type="match status" value="1"/>
</dbReference>
<feature type="compositionally biased region" description="Polar residues" evidence="3">
    <location>
        <begin position="285"/>
        <end position="294"/>
    </location>
</feature>
<dbReference type="InterPro" id="IPR011055">
    <property type="entry name" value="Dup_hybrid_motif"/>
</dbReference>
<evidence type="ECO:0000259" key="5">
    <source>
        <dbReference type="Pfam" id="PF24568"/>
    </source>
</evidence>
<accession>A0A9D0Z483</accession>
<gene>
    <name evidence="6" type="ORF">IAB74_09335</name>
</gene>
<name>A0A9D0Z483_9FIRM</name>
<dbReference type="EMBL" id="DVFK01000120">
    <property type="protein sequence ID" value="HIQ68694.1"/>
    <property type="molecule type" value="Genomic_DNA"/>
</dbReference>
<reference evidence="6" key="1">
    <citation type="submission" date="2020-10" db="EMBL/GenBank/DDBJ databases">
        <authorList>
            <person name="Gilroy R."/>
        </authorList>
    </citation>
    <scope>NUCLEOTIDE SEQUENCE</scope>
    <source>
        <strain evidence="6">13361</strain>
    </source>
</reference>
<feature type="domain" description="M23ase beta-sheet core" evidence="4">
    <location>
        <begin position="339"/>
        <end position="433"/>
    </location>
</feature>
<protein>
    <submittedName>
        <fullName evidence="6">Peptidoglycan DD-metalloendopeptidase family protein</fullName>
    </submittedName>
</protein>
<organism evidence="6 7">
    <name type="scientific">Candidatus Faecousia excrementigallinarum</name>
    <dbReference type="NCBI Taxonomy" id="2840806"/>
    <lineage>
        <taxon>Bacteria</taxon>
        <taxon>Bacillati</taxon>
        <taxon>Bacillota</taxon>
        <taxon>Clostridia</taxon>
        <taxon>Eubacteriales</taxon>
        <taxon>Oscillospiraceae</taxon>
        <taxon>Faecousia</taxon>
    </lineage>
</organism>
<reference evidence="6" key="2">
    <citation type="journal article" date="2021" name="PeerJ">
        <title>Extensive microbial diversity within the chicken gut microbiome revealed by metagenomics and culture.</title>
        <authorList>
            <person name="Gilroy R."/>
            <person name="Ravi A."/>
            <person name="Getino M."/>
            <person name="Pursley I."/>
            <person name="Horton D.L."/>
            <person name="Alikhan N.F."/>
            <person name="Baker D."/>
            <person name="Gharbi K."/>
            <person name="Hall N."/>
            <person name="Watson M."/>
            <person name="Adriaenssens E.M."/>
            <person name="Foster-Nyarko E."/>
            <person name="Jarju S."/>
            <person name="Secka A."/>
            <person name="Antonio M."/>
            <person name="Oren A."/>
            <person name="Chaudhuri R.R."/>
            <person name="La Ragione R."/>
            <person name="Hildebrand F."/>
            <person name="Pallen M.J."/>
        </authorList>
    </citation>
    <scope>NUCLEOTIDE SEQUENCE</scope>
    <source>
        <strain evidence="6">13361</strain>
    </source>
</reference>
<dbReference type="PANTHER" id="PTHR21666:SF270">
    <property type="entry name" value="MUREIN HYDROLASE ACTIVATOR ENVC"/>
    <property type="match status" value="1"/>
</dbReference>
<dbReference type="InterPro" id="IPR050570">
    <property type="entry name" value="Cell_wall_metabolism_enzyme"/>
</dbReference>
<dbReference type="PANTHER" id="PTHR21666">
    <property type="entry name" value="PEPTIDASE-RELATED"/>
    <property type="match status" value="1"/>
</dbReference>
<keyword evidence="2" id="KW-0175">Coiled coil</keyword>
<evidence type="ECO:0000259" key="4">
    <source>
        <dbReference type="Pfam" id="PF01551"/>
    </source>
</evidence>
<feature type="coiled-coil region" evidence="2">
    <location>
        <begin position="33"/>
        <end position="123"/>
    </location>
</feature>
<dbReference type="InterPro" id="IPR016047">
    <property type="entry name" value="M23ase_b-sheet_dom"/>
</dbReference>
<feature type="region of interest" description="Disordered" evidence="3">
    <location>
        <begin position="266"/>
        <end position="311"/>
    </location>
</feature>
<feature type="domain" description="Peptidoglycan hydrolase PcsB coiled-coil" evidence="5">
    <location>
        <begin position="125"/>
        <end position="182"/>
    </location>
</feature>
<dbReference type="Gene3D" id="2.70.70.10">
    <property type="entry name" value="Glucose Permease (Domain IIA)"/>
    <property type="match status" value="1"/>
</dbReference>
<dbReference type="InterPro" id="IPR057309">
    <property type="entry name" value="PcsB_CC"/>
</dbReference>